<dbReference type="InterPro" id="IPR031793">
    <property type="entry name" value="KICSTOR_ITFG2"/>
</dbReference>
<dbReference type="Proteomes" id="UP000268014">
    <property type="component" value="Unassembled WGS sequence"/>
</dbReference>
<dbReference type="Pfam" id="PF15907">
    <property type="entry name" value="Itfg2"/>
    <property type="match status" value="1"/>
</dbReference>
<reference evidence="3" key="1">
    <citation type="submission" date="2016-04" db="UniProtKB">
        <authorList>
            <consortium name="WormBaseParasite"/>
        </authorList>
    </citation>
    <scope>IDENTIFICATION</scope>
</reference>
<dbReference type="InterPro" id="IPR036322">
    <property type="entry name" value="WD40_repeat_dom_sf"/>
</dbReference>
<organism evidence="3">
    <name type="scientific">Haemonchus placei</name>
    <name type="common">Barber's pole worm</name>
    <dbReference type="NCBI Taxonomy" id="6290"/>
    <lineage>
        <taxon>Eukaryota</taxon>
        <taxon>Metazoa</taxon>
        <taxon>Ecdysozoa</taxon>
        <taxon>Nematoda</taxon>
        <taxon>Chromadorea</taxon>
        <taxon>Rhabditida</taxon>
        <taxon>Rhabditina</taxon>
        <taxon>Rhabditomorpha</taxon>
        <taxon>Strongyloidea</taxon>
        <taxon>Trichostrongylidae</taxon>
        <taxon>Haemonchus</taxon>
    </lineage>
</organism>
<evidence type="ECO:0000313" key="3">
    <source>
        <dbReference type="WBParaSite" id="HPLM_0001513501-mRNA-1"/>
    </source>
</evidence>
<evidence type="ECO:0000313" key="1">
    <source>
        <dbReference type="EMBL" id="VDO55463.1"/>
    </source>
</evidence>
<dbReference type="OrthoDB" id="9996127at2759"/>
<reference evidence="1 2" key="2">
    <citation type="submission" date="2018-11" db="EMBL/GenBank/DDBJ databases">
        <authorList>
            <consortium name="Pathogen Informatics"/>
        </authorList>
    </citation>
    <scope>NUCLEOTIDE SEQUENCE [LARGE SCALE GENOMIC DNA]</scope>
    <source>
        <strain evidence="1 2">MHpl1</strain>
    </source>
</reference>
<dbReference type="SUPFAM" id="SSF50978">
    <property type="entry name" value="WD40 repeat-like"/>
    <property type="match status" value="1"/>
</dbReference>
<name>A0A158QQJ6_HAEPC</name>
<keyword evidence="2" id="KW-1185">Reference proteome</keyword>
<evidence type="ECO:0000313" key="2">
    <source>
        <dbReference type="Proteomes" id="UP000268014"/>
    </source>
</evidence>
<accession>A0A158QQJ6</accession>
<protein>
    <submittedName>
        <fullName evidence="3">Integrin-alpha FG-GAP repeat-containing protein 2</fullName>
    </submittedName>
</protein>
<dbReference type="EMBL" id="UZAF01018845">
    <property type="protein sequence ID" value="VDO55463.1"/>
    <property type="molecule type" value="Genomic_DNA"/>
</dbReference>
<dbReference type="WBParaSite" id="HPLM_0001513501-mRNA-1">
    <property type="protein sequence ID" value="HPLM_0001513501-mRNA-1"/>
    <property type="gene ID" value="HPLM_0001513501"/>
</dbReference>
<proteinExistence type="predicted"/>
<sequence>MNTVSICPRSTLVGTLSAPSSSLLILPATEHYPTQIVAGGINGEVYFMKYDGSTDVVKMPAKSNSPVTALACGNLRGRVRMRPELIAISADGFLQCVHPPYSHASSVYSQIVQSNIAAAYVTDVDGDGQEELVVFMTDRVANQKERTLANPGWGVAAAAAVRHKNFNCLVTLDITGNVLVYGYNQRSVTKPEITPLLSFKTFSYATYLAVTLCGEVLLIAVKGVVGSVVVYEVPVKNIINELSV</sequence>
<dbReference type="AlphaFoldDB" id="A0A158QQJ6"/>
<gene>
    <name evidence="1" type="ORF">HPLM_LOCUS15127</name>
</gene>